<protein>
    <recommendedName>
        <fullName evidence="1">At2g24240-like C-terminal beta-propeller domain-containing protein</fullName>
    </recommendedName>
</protein>
<dbReference type="InterPro" id="IPR015943">
    <property type="entry name" value="WD40/YVTN_repeat-like_dom_sf"/>
</dbReference>
<organism evidence="2 3">
    <name type="scientific">Papaver atlanticum</name>
    <dbReference type="NCBI Taxonomy" id="357466"/>
    <lineage>
        <taxon>Eukaryota</taxon>
        <taxon>Viridiplantae</taxon>
        <taxon>Streptophyta</taxon>
        <taxon>Embryophyta</taxon>
        <taxon>Tracheophyta</taxon>
        <taxon>Spermatophyta</taxon>
        <taxon>Magnoliopsida</taxon>
        <taxon>Ranunculales</taxon>
        <taxon>Papaveraceae</taxon>
        <taxon>Papaveroideae</taxon>
        <taxon>Papaver</taxon>
    </lineage>
</organism>
<dbReference type="InterPro" id="IPR057441">
    <property type="entry name" value="Beta_prop_At2g24240"/>
</dbReference>
<dbReference type="Pfam" id="PF25279">
    <property type="entry name" value="Beta_prop_At2g24240"/>
    <property type="match status" value="1"/>
</dbReference>
<dbReference type="EMBL" id="JAJJMB010001716">
    <property type="protein sequence ID" value="KAI3955772.1"/>
    <property type="molecule type" value="Genomic_DNA"/>
</dbReference>
<gene>
    <name evidence="2" type="ORF">MKW98_006132</name>
</gene>
<evidence type="ECO:0000259" key="1">
    <source>
        <dbReference type="Pfam" id="PF25279"/>
    </source>
</evidence>
<feature type="domain" description="At2g24240-like C-terminal beta-propeller" evidence="1">
    <location>
        <begin position="17"/>
        <end position="322"/>
    </location>
</feature>
<evidence type="ECO:0000313" key="2">
    <source>
        <dbReference type="EMBL" id="KAI3955772.1"/>
    </source>
</evidence>
<dbReference type="Proteomes" id="UP001202328">
    <property type="component" value="Unassembled WGS sequence"/>
</dbReference>
<accession>A0AAD4TGC9</accession>
<proteinExistence type="predicted"/>
<name>A0AAD4TGC9_9MAGN</name>
<dbReference type="InterPro" id="IPR011047">
    <property type="entry name" value="Quinoprotein_ADH-like_sf"/>
</dbReference>
<reference evidence="2" key="1">
    <citation type="submission" date="2022-04" db="EMBL/GenBank/DDBJ databases">
        <title>A functionally conserved STORR gene fusion in Papaver species that diverged 16.8 million years ago.</title>
        <authorList>
            <person name="Catania T."/>
        </authorList>
    </citation>
    <scope>NUCLEOTIDE SEQUENCE</scope>
    <source>
        <strain evidence="2">S-188037</strain>
    </source>
</reference>
<evidence type="ECO:0000313" key="3">
    <source>
        <dbReference type="Proteomes" id="UP001202328"/>
    </source>
</evidence>
<dbReference type="SUPFAM" id="SSF50998">
    <property type="entry name" value="Quinoprotein alcohol dehydrogenase-like"/>
    <property type="match status" value="1"/>
</dbReference>
<dbReference type="AlphaFoldDB" id="A0AAD4TGC9"/>
<dbReference type="Gene3D" id="2.130.10.10">
    <property type="entry name" value="YVTN repeat-like/Quinoprotein amine dehydrogenase"/>
    <property type="match status" value="1"/>
</dbReference>
<comment type="caution">
    <text evidence="2">The sequence shown here is derived from an EMBL/GenBank/DDBJ whole genome shotgun (WGS) entry which is preliminary data.</text>
</comment>
<keyword evidence="3" id="KW-1185">Reference proteome</keyword>
<sequence>MDGNRLNLISSVNGHPPRDWSAIRAGPDGGCAVAHGNIVRVYNWMLEEHAPLNLDYQRVNDIGWIDTENIVLSSSQVDGGVGLFSSSTGDLKQRYKLNCENDEVKGFAAGALCFNSDSKIFVSCSGTNNGGIGVWDQVTGKQIDFFNSSGEISLGDANKIQWLDGRKCLFVSRLSSKTPDKNHISLLDFRDKSIVTCRSIKHGQCDVVDATPMDQSYSICVVEKHEILGFVDLRNTGIAVRWSSDCRAGYPQNSNPKLTFHGGQIFCSMNDKISVYEGALDIWIMTSCLKRSEGGSVRDFSIGGDRLFALHSEENVFDVWETPSAPII</sequence>